<feature type="domain" description="Right handed beta helix" evidence="4">
    <location>
        <begin position="126"/>
        <end position="233"/>
    </location>
</feature>
<dbReference type="eggNOG" id="COG5434">
    <property type="taxonomic scope" value="Bacteria"/>
</dbReference>
<evidence type="ECO:0000259" key="2">
    <source>
        <dbReference type="Pfam" id="PF05048"/>
    </source>
</evidence>
<accession>A3ZWX4</accession>
<evidence type="ECO:0000256" key="1">
    <source>
        <dbReference type="SAM" id="SignalP"/>
    </source>
</evidence>
<dbReference type="SUPFAM" id="SSF51126">
    <property type="entry name" value="Pectin lyase-like"/>
    <property type="match status" value="2"/>
</dbReference>
<dbReference type="HOGENOM" id="CLU_567288_0_0_0"/>
<dbReference type="InterPro" id="IPR011050">
    <property type="entry name" value="Pectin_lyase_fold/virulence"/>
</dbReference>
<dbReference type="STRING" id="314230.DSM3645_14080"/>
<dbReference type="Proteomes" id="UP000004358">
    <property type="component" value="Unassembled WGS sequence"/>
</dbReference>
<comment type="caution">
    <text evidence="5">The sequence shown here is derived from an EMBL/GenBank/DDBJ whole genome shotgun (WGS) entry which is preliminary data.</text>
</comment>
<evidence type="ECO:0000313" key="6">
    <source>
        <dbReference type="Proteomes" id="UP000004358"/>
    </source>
</evidence>
<evidence type="ECO:0000259" key="3">
    <source>
        <dbReference type="Pfam" id="PF12708"/>
    </source>
</evidence>
<feature type="domain" description="Rhamnogalacturonase A/B/Epimerase-like pectate lyase" evidence="3">
    <location>
        <begin position="28"/>
        <end position="95"/>
    </location>
</feature>
<proteinExistence type="predicted"/>
<dbReference type="InterPro" id="IPR012334">
    <property type="entry name" value="Pectin_lyas_fold"/>
</dbReference>
<keyword evidence="1" id="KW-0732">Signal</keyword>
<dbReference type="Pfam" id="PF12708">
    <property type="entry name" value="Pect-lyase_RHGA_epim"/>
    <property type="match status" value="1"/>
</dbReference>
<dbReference type="InterPro" id="IPR039448">
    <property type="entry name" value="Beta_helix"/>
</dbReference>
<feature type="domain" description="Periplasmic copper-binding protein NosD beta helix" evidence="2">
    <location>
        <begin position="286"/>
        <end position="415"/>
    </location>
</feature>
<dbReference type="InterPro" id="IPR007742">
    <property type="entry name" value="NosD_dom"/>
</dbReference>
<dbReference type="AlphaFoldDB" id="A3ZWX4"/>
<evidence type="ECO:0000313" key="5">
    <source>
        <dbReference type="EMBL" id="EAQ79098.1"/>
    </source>
</evidence>
<feature type="chain" id="PRO_5002665379" evidence="1">
    <location>
        <begin position="25"/>
        <end position="448"/>
    </location>
</feature>
<name>A3ZWX4_9BACT</name>
<dbReference type="EMBL" id="AANZ01000016">
    <property type="protein sequence ID" value="EAQ79098.1"/>
    <property type="molecule type" value="Genomic_DNA"/>
</dbReference>
<dbReference type="OrthoDB" id="248604at2"/>
<feature type="signal peptide" evidence="1">
    <location>
        <begin position="1"/>
        <end position="24"/>
    </location>
</feature>
<dbReference type="SMART" id="SM00710">
    <property type="entry name" value="PbH1"/>
    <property type="match status" value="7"/>
</dbReference>
<dbReference type="InterPro" id="IPR024535">
    <property type="entry name" value="RHGA/B-epi-like_pectate_lyase"/>
</dbReference>
<evidence type="ECO:0000259" key="4">
    <source>
        <dbReference type="Pfam" id="PF13229"/>
    </source>
</evidence>
<gene>
    <name evidence="5" type="ORF">DSM3645_14080</name>
</gene>
<reference evidence="5 6" key="1">
    <citation type="submission" date="2006-02" db="EMBL/GenBank/DDBJ databases">
        <authorList>
            <person name="Amann R."/>
            <person name="Ferriera S."/>
            <person name="Johnson J."/>
            <person name="Kravitz S."/>
            <person name="Halpern A."/>
            <person name="Remington K."/>
            <person name="Beeson K."/>
            <person name="Tran B."/>
            <person name="Rogers Y.-H."/>
            <person name="Friedman R."/>
            <person name="Venter J.C."/>
        </authorList>
    </citation>
    <scope>NUCLEOTIDE SEQUENCE [LARGE SCALE GENOMIC DNA]</scope>
    <source>
        <strain evidence="5 6">DSM 3645</strain>
    </source>
</reference>
<dbReference type="Gene3D" id="2.160.20.10">
    <property type="entry name" value="Single-stranded right-handed beta-helix, Pectin lyase-like"/>
    <property type="match status" value="1"/>
</dbReference>
<dbReference type="Pfam" id="PF05048">
    <property type="entry name" value="NosD"/>
    <property type="match status" value="1"/>
</dbReference>
<protein>
    <submittedName>
        <fullName evidence="5">Pre-neck appendage protein-like</fullName>
    </submittedName>
</protein>
<organism evidence="5 6">
    <name type="scientific">Blastopirellula marina DSM 3645</name>
    <dbReference type="NCBI Taxonomy" id="314230"/>
    <lineage>
        <taxon>Bacteria</taxon>
        <taxon>Pseudomonadati</taxon>
        <taxon>Planctomycetota</taxon>
        <taxon>Planctomycetia</taxon>
        <taxon>Pirellulales</taxon>
        <taxon>Pirellulaceae</taxon>
        <taxon>Blastopirellula</taxon>
    </lineage>
</organism>
<dbReference type="RefSeq" id="WP_002650714.1">
    <property type="nucleotide sequence ID" value="NZ_CH672376.1"/>
</dbReference>
<dbReference type="InterPro" id="IPR006626">
    <property type="entry name" value="PbH1"/>
</dbReference>
<dbReference type="Pfam" id="PF13229">
    <property type="entry name" value="Beta_helix"/>
    <property type="match status" value="1"/>
</dbReference>
<sequence>MSHRIRLLLLSATLLICLATSAVAQPTVRDFGAKGDGVADDTAAIQKMVDSGAQSIRFPAGVYRLTKTITIQLDEAGPVAISGDGTATLKMEGAGPALQLIGTHGGTAAPQTVKPNVWEKQRTPLIDGLEIVGAHAEAVGVEINGAMQPTLTRLSVRKCLHGVVLTGRNRNVLIGECHLYENSGIGLYLIDLNLHQINIANSHISYNAAGGVVVRNSEIRNLHIGTCDIEANMSVEHPEAANVLFDATTGSMREGAIVGCTLQHSSVPACANVRLIGRADEPRKVGHITIADNAMSDVAVNIDLLHARGVTIVGNTLWKGFSANIRAENCSNMVIGANVLDRNPDYGAANSNNGVLLIDCRDSTIQGLHINGDADPTAALTLRDCSRIHVNGCTILDAKKYPLWIDGGNKIRISGCFFDGYGAKEAIRRTHGSRDIQVDESSRSGDDQ</sequence>